<accession>A0A851HQT3</accession>
<comment type="caution">
    <text evidence="1">The sequence shown here is derived from an EMBL/GenBank/DDBJ whole genome shotgun (WGS) entry which is preliminary data.</text>
</comment>
<organism evidence="1 2">
    <name type="scientific">Marinobacter adhaerens</name>
    <dbReference type="NCBI Taxonomy" id="1033846"/>
    <lineage>
        <taxon>Bacteria</taxon>
        <taxon>Pseudomonadati</taxon>
        <taxon>Pseudomonadota</taxon>
        <taxon>Gammaproteobacteria</taxon>
        <taxon>Pseudomonadales</taxon>
        <taxon>Marinobacteraceae</taxon>
        <taxon>Marinobacter</taxon>
    </lineage>
</organism>
<evidence type="ECO:0000313" key="2">
    <source>
        <dbReference type="Proteomes" id="UP000536442"/>
    </source>
</evidence>
<proteinExistence type="predicted"/>
<protein>
    <submittedName>
        <fullName evidence="1">Uncharacterized protein</fullName>
    </submittedName>
</protein>
<sequence length="114" mass="12928">MSFDINDYYVVDFHFIDDHRCLQPLSESNVIGESPLKSSEVEYKRNELSKLFKKSGWEGDGEISCMFLAPFFVGRDDGHCEIIYHVKQSNNGTSWVAVPKGLRVSIPEPSLAAR</sequence>
<dbReference type="AlphaFoldDB" id="A0A851HQT3"/>
<dbReference type="Proteomes" id="UP000536442">
    <property type="component" value="Unassembled WGS sequence"/>
</dbReference>
<keyword evidence="2" id="KW-1185">Reference proteome</keyword>
<evidence type="ECO:0000313" key="1">
    <source>
        <dbReference type="EMBL" id="NWN91080.1"/>
    </source>
</evidence>
<reference evidence="1 2" key="1">
    <citation type="submission" date="2020-03" db="EMBL/GenBank/DDBJ databases">
        <title>Metagenomic, metatranscriptomic, and metabolomic analyses revealed the key microbes and metabolic features during the fermentation of ganjang, Korean traditional soy sauce.</title>
        <authorList>
            <person name="Chun B.H."/>
            <person name="Jeon C.O."/>
        </authorList>
    </citation>
    <scope>NUCLEOTIDE SEQUENCE [LARGE SCALE GENOMIC DNA]</scope>
    <source>
        <strain evidence="1 2">KG14</strain>
    </source>
</reference>
<gene>
    <name evidence="1" type="ORF">HLV39_06185</name>
</gene>
<name>A0A851HQT3_9GAMM</name>
<dbReference type="EMBL" id="JABEVQ010000003">
    <property type="protein sequence ID" value="NWN91080.1"/>
    <property type="molecule type" value="Genomic_DNA"/>
</dbReference>